<protein>
    <submittedName>
        <fullName evidence="1">Uncharacterized protein</fullName>
    </submittedName>
</protein>
<reference evidence="1 2" key="1">
    <citation type="submission" date="2018-02" db="EMBL/GenBank/DDBJ databases">
        <authorList>
            <person name="Machado R.A."/>
        </authorList>
    </citation>
    <scope>NUCLEOTIDE SEQUENCE [LARGE SCALE GENOMIC DNA]</scope>
    <source>
        <strain evidence="1 2">DSM 19724</strain>
    </source>
</reference>
<comment type="caution">
    <text evidence="1">The sequence shown here is derived from an EMBL/GenBank/DDBJ whole genome shotgun (WGS) entry which is preliminary data.</text>
</comment>
<organism evidence="1 2">
    <name type="scientific">Photorhabdus cinerea</name>
    <dbReference type="NCBI Taxonomy" id="471575"/>
    <lineage>
        <taxon>Bacteria</taxon>
        <taxon>Pseudomonadati</taxon>
        <taxon>Pseudomonadota</taxon>
        <taxon>Gammaproteobacteria</taxon>
        <taxon>Enterobacterales</taxon>
        <taxon>Morganellaceae</taxon>
        <taxon>Photorhabdus</taxon>
    </lineage>
</organism>
<name>A0A7X5TIV6_9GAMM</name>
<dbReference type="EMBL" id="PUJW01000033">
    <property type="protein sequence ID" value="NHB94325.1"/>
    <property type="molecule type" value="Genomic_DNA"/>
</dbReference>
<dbReference type="Proteomes" id="UP000591844">
    <property type="component" value="Unassembled WGS sequence"/>
</dbReference>
<dbReference type="RefSeq" id="WP_109949322.1">
    <property type="nucleotide sequence ID" value="NZ_CAWPIB010000033.1"/>
</dbReference>
<sequence length="80" mass="9228">MLSTLSSKLAVVFFLTTLVSGFYMVKFHYELTEIYSLHNEQEKTLNQCLEITKKINSTPTVNLPEKNTSAIDMLKRAREQ</sequence>
<evidence type="ECO:0000313" key="2">
    <source>
        <dbReference type="Proteomes" id="UP000591844"/>
    </source>
</evidence>
<keyword evidence="2" id="KW-1185">Reference proteome</keyword>
<gene>
    <name evidence="1" type="ORF">C5469_20170</name>
</gene>
<dbReference type="AlphaFoldDB" id="A0A7X5TIV6"/>
<evidence type="ECO:0000313" key="1">
    <source>
        <dbReference type="EMBL" id="NHB94325.1"/>
    </source>
</evidence>
<proteinExistence type="predicted"/>
<accession>A0A7X5TIV6</accession>